<name>A0A8M8UUB4_SESIN</name>
<dbReference type="Gramene" id="SIN_1018345.t">
    <property type="protein sequence ID" value="SIN_1018345.t.cds1"/>
    <property type="gene ID" value="SIN_1018345"/>
</dbReference>
<dbReference type="KEGG" id="sind:105156382"/>
<evidence type="ECO:0000313" key="2">
    <source>
        <dbReference type="RefSeq" id="XP_020547585.1"/>
    </source>
</evidence>
<dbReference type="RefSeq" id="XP_020547585.1">
    <property type="nucleotide sequence ID" value="XM_020691926.1"/>
</dbReference>
<keyword evidence="1" id="KW-1185">Reference proteome</keyword>
<reference evidence="2" key="1">
    <citation type="submission" date="2025-08" db="UniProtKB">
        <authorList>
            <consortium name="RefSeq"/>
        </authorList>
    </citation>
    <scope>IDENTIFICATION</scope>
</reference>
<organism evidence="1 2">
    <name type="scientific">Sesamum indicum</name>
    <name type="common">Oriental sesame</name>
    <name type="synonym">Sesamum orientale</name>
    <dbReference type="NCBI Taxonomy" id="4182"/>
    <lineage>
        <taxon>Eukaryota</taxon>
        <taxon>Viridiplantae</taxon>
        <taxon>Streptophyta</taxon>
        <taxon>Embryophyta</taxon>
        <taxon>Tracheophyta</taxon>
        <taxon>Spermatophyta</taxon>
        <taxon>Magnoliopsida</taxon>
        <taxon>eudicotyledons</taxon>
        <taxon>Gunneridae</taxon>
        <taxon>Pentapetalae</taxon>
        <taxon>asterids</taxon>
        <taxon>lamiids</taxon>
        <taxon>Lamiales</taxon>
        <taxon>Pedaliaceae</taxon>
        <taxon>Sesamum</taxon>
    </lineage>
</organism>
<dbReference type="GeneID" id="105156382"/>
<evidence type="ECO:0000313" key="1">
    <source>
        <dbReference type="Proteomes" id="UP000504604"/>
    </source>
</evidence>
<sequence length="121" mass="13319">MKRRTVGPRKGATTTAKTVTNKVIRKNANGAAVMKQAKEAVAVAVEGRREEAEDRVPSAEEVADWAGLWSGVDEEMSWATSWCPFWEMEATGDAYDALFGDVLWDFDIWDLKAIGNAPQNA</sequence>
<accession>A0A8M8UUB4</accession>
<dbReference type="OrthoDB" id="1075193at2759"/>
<protein>
    <submittedName>
        <fullName evidence="2">Uncharacterized protein LOC105156382</fullName>
    </submittedName>
</protein>
<proteinExistence type="predicted"/>
<dbReference type="AlphaFoldDB" id="A0A8M8UUB4"/>
<gene>
    <name evidence="2" type="primary">LOC105156382</name>
</gene>
<dbReference type="Proteomes" id="UP000504604">
    <property type="component" value="Linkage group LG2"/>
</dbReference>